<feature type="transmembrane region" description="Helical" evidence="8">
    <location>
        <begin position="442"/>
        <end position="462"/>
    </location>
</feature>
<keyword evidence="3" id="KW-0808">Transferase</keyword>
<dbReference type="EC" id="2.4.1.-" evidence="8"/>
<comment type="subcellular location">
    <subcellularLocation>
        <location evidence="1 8">Endoplasmic reticulum membrane</location>
        <topology evidence="1 8">Multi-pass membrane protein</topology>
    </subcellularLocation>
</comment>
<evidence type="ECO:0000256" key="3">
    <source>
        <dbReference type="ARBA" id="ARBA00022679"/>
    </source>
</evidence>
<dbReference type="GO" id="GO:0006506">
    <property type="term" value="P:GPI anchor biosynthetic process"/>
    <property type="evidence" value="ECO:0007669"/>
    <property type="project" value="TreeGrafter"/>
</dbReference>
<dbReference type="PANTHER" id="PTHR22760:SF4">
    <property type="entry name" value="GPI MANNOSYLTRANSFERASE 3"/>
    <property type="match status" value="1"/>
</dbReference>
<dbReference type="GeneID" id="116205817"/>
<keyword evidence="2 8" id="KW-0328">Glycosyltransferase</keyword>
<reference evidence="11" key="2">
    <citation type="submission" date="2025-08" db="UniProtKB">
        <authorList>
            <consortium name="RefSeq"/>
        </authorList>
    </citation>
    <scope>IDENTIFICATION</scope>
    <source>
        <tissue evidence="11">Leaf</tissue>
    </source>
</reference>
<protein>
    <recommendedName>
        <fullName evidence="8">Mannosyltransferase</fullName>
        <ecNumber evidence="8">2.4.1.-</ecNumber>
    </recommendedName>
</protein>
<dbReference type="GO" id="GO:0005789">
    <property type="term" value="C:endoplasmic reticulum membrane"/>
    <property type="evidence" value="ECO:0007669"/>
    <property type="project" value="UniProtKB-SubCell"/>
</dbReference>
<keyword evidence="7 8" id="KW-0472">Membrane</keyword>
<reference evidence="10" key="1">
    <citation type="journal article" date="2020" name="Plant Biotechnol. J.">
        <title>The pomegranate (Punica granatum L.) draft genome dissects genetic divergence between soft- and hard-seeded cultivars.</title>
        <authorList>
            <person name="Luo X."/>
            <person name="Li H."/>
            <person name="Wu Z."/>
            <person name="Yao W."/>
            <person name="Zhao P."/>
            <person name="Cao D."/>
            <person name="Yu H."/>
            <person name="Li K."/>
            <person name="Poudel K."/>
            <person name="Zhao D."/>
            <person name="Zhang F."/>
            <person name="Xia X."/>
            <person name="Chen L."/>
            <person name="Wang Q."/>
            <person name="Jing D."/>
            <person name="Cao S."/>
        </authorList>
    </citation>
    <scope>NUCLEOTIDE SEQUENCE [LARGE SCALE GENOMIC DNA]</scope>
    <source>
        <strain evidence="10">cv. Tunisia</strain>
    </source>
</reference>
<dbReference type="GO" id="GO:0000026">
    <property type="term" value="F:alpha-1,2-mannosyltransferase activity"/>
    <property type="evidence" value="ECO:0007669"/>
    <property type="project" value="TreeGrafter"/>
</dbReference>
<name>A0A6P8DQS8_PUNGR</name>
<feature type="transmembrane region" description="Helical" evidence="8">
    <location>
        <begin position="216"/>
        <end position="242"/>
    </location>
</feature>
<dbReference type="Proteomes" id="UP000515151">
    <property type="component" value="Chromosome 4"/>
</dbReference>
<keyword evidence="4 8" id="KW-0812">Transmembrane</keyword>
<keyword evidence="10" id="KW-1185">Reference proteome</keyword>
<organism evidence="10 11">
    <name type="scientific">Punica granatum</name>
    <name type="common">Pomegranate</name>
    <dbReference type="NCBI Taxonomy" id="22663"/>
    <lineage>
        <taxon>Eukaryota</taxon>
        <taxon>Viridiplantae</taxon>
        <taxon>Streptophyta</taxon>
        <taxon>Embryophyta</taxon>
        <taxon>Tracheophyta</taxon>
        <taxon>Spermatophyta</taxon>
        <taxon>Magnoliopsida</taxon>
        <taxon>eudicotyledons</taxon>
        <taxon>Gunneridae</taxon>
        <taxon>Pentapetalae</taxon>
        <taxon>rosids</taxon>
        <taxon>malvids</taxon>
        <taxon>Myrtales</taxon>
        <taxon>Lythraceae</taxon>
        <taxon>Punica</taxon>
    </lineage>
</organism>
<dbReference type="Pfam" id="PF03901">
    <property type="entry name" value="Glyco_transf_22"/>
    <property type="match status" value="1"/>
</dbReference>
<feature type="compositionally biased region" description="Basic and acidic residues" evidence="9">
    <location>
        <begin position="66"/>
        <end position="91"/>
    </location>
</feature>
<dbReference type="RefSeq" id="XP_031394343.1">
    <property type="nucleotide sequence ID" value="XM_031538483.1"/>
</dbReference>
<feature type="region of interest" description="Disordered" evidence="9">
    <location>
        <begin position="1"/>
        <end position="23"/>
    </location>
</feature>
<evidence type="ECO:0000256" key="8">
    <source>
        <dbReference type="RuleBase" id="RU363075"/>
    </source>
</evidence>
<keyword evidence="5 8" id="KW-0256">Endoplasmic reticulum</keyword>
<evidence type="ECO:0000256" key="7">
    <source>
        <dbReference type="ARBA" id="ARBA00023136"/>
    </source>
</evidence>
<evidence type="ECO:0000256" key="2">
    <source>
        <dbReference type="ARBA" id="ARBA00022676"/>
    </source>
</evidence>
<sequence length="597" mass="68625">MSLLPRFFLSRPNSRENPDVPPLAITSRRRHLGISVSTDHCQHRPSVRQATRAAMRRQRINVPSPDPDRDKSQNPPHSTEKRPKPQDSHSFHSERNVFLLCLAMRAVNSLLVQTYFNPDEHWQALEVAHKIAFGYGHLTWEWKEGIRSYLHPMVFALLYKVLALLGLDKPWLMVKAPRLLQSFFCAIGDLYLHKLSHVLFGYCVARWALFSELLNWFMFFCFPRTLSNSLETVLTLVGLYYWPCLRASSSRDPAVSRSWGLFVAALACAIRPTSAIIWAYIGLLELWFTSDRMKFIFLETIPIGALVLGFTFLLDRLVYGSWVFVPLNFLKFNFLSSGGDYYGTHVWHWYFSQGFTVMLFTFLPFSLAGIAMAKHWRLSGLIGWVLGLYSVLGHKEFRFVLPVLPVALIFSGVYLASLSNPHGLRNKKEQSSKSCMIWPAKMRWAVVFLLVTNIPMALYMSLVHQRGSEDVMNFLSREAANDRLKSILFLMPCHATPYYSALHRNIPMRFLDCSPSEERSIPDESDGFMMDPSGFASELAKNWSLPSHIVLFDSEERKLQEFLSLHSFKEIKRFFHANFKVDRDLQASVAVYALTAP</sequence>
<evidence type="ECO:0000256" key="9">
    <source>
        <dbReference type="SAM" id="MobiDB-lite"/>
    </source>
</evidence>
<proteinExistence type="inferred from homology"/>
<feature type="transmembrane region" description="Helical" evidence="8">
    <location>
        <begin position="375"/>
        <end position="393"/>
    </location>
</feature>
<evidence type="ECO:0000256" key="4">
    <source>
        <dbReference type="ARBA" id="ARBA00022692"/>
    </source>
</evidence>
<feature type="transmembrane region" description="Helical" evidence="8">
    <location>
        <begin position="347"/>
        <end position="368"/>
    </location>
</feature>
<keyword evidence="6 8" id="KW-1133">Transmembrane helix</keyword>
<evidence type="ECO:0000256" key="1">
    <source>
        <dbReference type="ARBA" id="ARBA00004477"/>
    </source>
</evidence>
<feature type="transmembrane region" description="Helical" evidence="8">
    <location>
        <begin position="399"/>
        <end position="421"/>
    </location>
</feature>
<feature type="region of interest" description="Disordered" evidence="9">
    <location>
        <begin position="37"/>
        <end position="91"/>
    </location>
</feature>
<feature type="transmembrane region" description="Helical" evidence="8">
    <location>
        <begin position="295"/>
        <end position="314"/>
    </location>
</feature>
<dbReference type="InterPro" id="IPR005599">
    <property type="entry name" value="GPI_mannosylTrfase"/>
</dbReference>
<accession>A0A6P8DQS8</accession>
<dbReference type="OrthoDB" id="416834at2759"/>
<evidence type="ECO:0000313" key="11">
    <source>
        <dbReference type="RefSeq" id="XP_031394343.1"/>
    </source>
</evidence>
<comment type="similarity">
    <text evidence="8">Belongs to the glycosyltransferase 22 family.</text>
</comment>
<feature type="transmembrane region" description="Helical" evidence="8">
    <location>
        <begin position="262"/>
        <end position="283"/>
    </location>
</feature>
<evidence type="ECO:0000256" key="6">
    <source>
        <dbReference type="ARBA" id="ARBA00022989"/>
    </source>
</evidence>
<evidence type="ECO:0000313" key="10">
    <source>
        <dbReference type="Proteomes" id="UP000515151"/>
    </source>
</evidence>
<gene>
    <name evidence="11" type="primary">LOC116205817</name>
</gene>
<dbReference type="AlphaFoldDB" id="A0A6P8DQS8"/>
<evidence type="ECO:0000256" key="5">
    <source>
        <dbReference type="ARBA" id="ARBA00022824"/>
    </source>
</evidence>
<dbReference type="PANTHER" id="PTHR22760">
    <property type="entry name" value="GLYCOSYLTRANSFERASE"/>
    <property type="match status" value="1"/>
</dbReference>